<feature type="signal peptide" evidence="1">
    <location>
        <begin position="1"/>
        <end position="21"/>
    </location>
</feature>
<evidence type="ECO:0000313" key="2">
    <source>
        <dbReference type="EMBL" id="MDQ2090265.1"/>
    </source>
</evidence>
<accession>A0AAE3WEK8</accession>
<reference evidence="2" key="1">
    <citation type="submission" date="2022-07" db="EMBL/GenBank/DDBJ databases">
        <authorList>
            <person name="Otstavnykh N."/>
            <person name="Isaeva M."/>
            <person name="Bystritskaya E."/>
        </authorList>
    </citation>
    <scope>NUCLEOTIDE SEQUENCE</scope>
    <source>
        <strain evidence="2">KCTC 52189</strain>
    </source>
</reference>
<organism evidence="2 3">
    <name type="scientific">Marimonas arenosa</name>
    <dbReference type="NCBI Taxonomy" id="1795305"/>
    <lineage>
        <taxon>Bacteria</taxon>
        <taxon>Pseudomonadati</taxon>
        <taxon>Pseudomonadota</taxon>
        <taxon>Alphaproteobacteria</taxon>
        <taxon>Rhodobacterales</taxon>
        <taxon>Paracoccaceae</taxon>
        <taxon>Marimonas</taxon>
    </lineage>
</organism>
<sequence length="396" mass="40711">MRSTIAAAGLAVAACATPIYAQTNALYGDQSVIGNLCVGYFCTTTESFDASGTLKLKNETIGIFFDDTSTAPGYPDGDWRLLTNDASQGGASHFTLEDADGVGAVFRVEDGARAHALHVGAGGGVGLGTSLPGATLHMVSGTAPGLRFEQDGSGGQTPQSWQIAGDHAGLRLHDLSGATVPFAVLSGAPDSALVLDQMGRLGLGIAAPAAGLHLRSATGTARMRIEEQTPATGPRALLNLQNNGRPEIVMGNSSTNGEWSFGAGTNFILKQGALGSVSSAKTRLFQIDPAGNAVLTGTLTTGGPGCSAGCDAVFSDDYDLPSIAEHAERMFALGHLPNVGPTVPGVPLDLTERSAALLNELEHAHIYIAELERRDAAQNARIARLEALLHALAAMD</sequence>
<feature type="chain" id="PRO_5041958394" evidence="1">
    <location>
        <begin position="22"/>
        <end position="396"/>
    </location>
</feature>
<dbReference type="RefSeq" id="WP_306735533.1">
    <property type="nucleotide sequence ID" value="NZ_JANHAX010000002.1"/>
</dbReference>
<gene>
    <name evidence="2" type="ORF">NO357_10190</name>
</gene>
<name>A0AAE3WEK8_9RHOB</name>
<evidence type="ECO:0000256" key="1">
    <source>
        <dbReference type="SAM" id="SignalP"/>
    </source>
</evidence>
<evidence type="ECO:0000313" key="3">
    <source>
        <dbReference type="Proteomes" id="UP001226762"/>
    </source>
</evidence>
<protein>
    <submittedName>
        <fullName evidence="2">Uncharacterized protein</fullName>
    </submittedName>
</protein>
<dbReference type="PROSITE" id="PS51257">
    <property type="entry name" value="PROKAR_LIPOPROTEIN"/>
    <property type="match status" value="1"/>
</dbReference>
<keyword evidence="3" id="KW-1185">Reference proteome</keyword>
<dbReference type="EMBL" id="JANHAX010000002">
    <property type="protein sequence ID" value="MDQ2090265.1"/>
    <property type="molecule type" value="Genomic_DNA"/>
</dbReference>
<dbReference type="Proteomes" id="UP001226762">
    <property type="component" value="Unassembled WGS sequence"/>
</dbReference>
<keyword evidence="1" id="KW-0732">Signal</keyword>
<proteinExistence type="predicted"/>
<comment type="caution">
    <text evidence="2">The sequence shown here is derived from an EMBL/GenBank/DDBJ whole genome shotgun (WGS) entry which is preliminary data.</text>
</comment>
<dbReference type="AlphaFoldDB" id="A0AAE3WEK8"/>
<reference evidence="2" key="2">
    <citation type="submission" date="2023-02" db="EMBL/GenBank/DDBJ databases">
        <title>'Rhodoalgimonas zhirmunskyi' gen. nov., isolated from a red alga.</title>
        <authorList>
            <person name="Nedashkovskaya O.I."/>
            <person name="Otstavnykh N.Y."/>
            <person name="Bystritskaya E.P."/>
            <person name="Balabanova L.A."/>
            <person name="Isaeva M.P."/>
        </authorList>
    </citation>
    <scope>NUCLEOTIDE SEQUENCE</scope>
    <source>
        <strain evidence="2">KCTC 52189</strain>
    </source>
</reference>